<keyword evidence="2" id="KW-1185">Reference proteome</keyword>
<comment type="caution">
    <text evidence="1">The sequence shown here is derived from an EMBL/GenBank/DDBJ whole genome shotgun (WGS) entry which is preliminary data.</text>
</comment>
<protein>
    <submittedName>
        <fullName evidence="1">Uncharacterized protein</fullName>
    </submittedName>
</protein>
<dbReference type="RefSeq" id="XP_046117883.1">
    <property type="nucleotide sequence ID" value="XM_046263518.1"/>
</dbReference>
<dbReference type="OrthoDB" id="3473305at2759"/>
<name>A0A9P7ZKU4_9HYPO</name>
<evidence type="ECO:0000313" key="2">
    <source>
        <dbReference type="Proteomes" id="UP000887229"/>
    </source>
</evidence>
<dbReference type="AlphaFoldDB" id="A0A9P7ZKU4"/>
<accession>A0A9P7ZKU4</accession>
<dbReference type="Proteomes" id="UP000887229">
    <property type="component" value="Unassembled WGS sequence"/>
</dbReference>
<dbReference type="GeneID" id="70294421"/>
<dbReference type="EMBL" id="MU251255">
    <property type="protein sequence ID" value="KAG9253959.1"/>
    <property type="molecule type" value="Genomic_DNA"/>
</dbReference>
<gene>
    <name evidence="1" type="ORF">F5Z01DRAFT_655611</name>
</gene>
<evidence type="ECO:0000313" key="1">
    <source>
        <dbReference type="EMBL" id="KAG9253959.1"/>
    </source>
</evidence>
<reference evidence="1" key="1">
    <citation type="journal article" date="2021" name="IMA Fungus">
        <title>Genomic characterization of three marine fungi, including Emericellopsis atlantica sp. nov. with signatures of a generalist lifestyle and marine biomass degradation.</title>
        <authorList>
            <person name="Hagestad O.C."/>
            <person name="Hou L."/>
            <person name="Andersen J.H."/>
            <person name="Hansen E.H."/>
            <person name="Altermark B."/>
            <person name="Li C."/>
            <person name="Kuhnert E."/>
            <person name="Cox R.J."/>
            <person name="Crous P.W."/>
            <person name="Spatafora J.W."/>
            <person name="Lail K."/>
            <person name="Amirebrahimi M."/>
            <person name="Lipzen A."/>
            <person name="Pangilinan J."/>
            <person name="Andreopoulos W."/>
            <person name="Hayes R.D."/>
            <person name="Ng V."/>
            <person name="Grigoriev I.V."/>
            <person name="Jackson S.A."/>
            <person name="Sutton T.D.S."/>
            <person name="Dobson A.D.W."/>
            <person name="Rama T."/>
        </authorList>
    </citation>
    <scope>NUCLEOTIDE SEQUENCE</scope>
    <source>
        <strain evidence="1">TS7</strain>
    </source>
</reference>
<sequence>MCSNPAALYVSVEARHIALQVYTVALPLALEQKSLDHDQPGDLVLSDRRVLYVALDRDTIVLLGDVATARVMQLVHWFRLHDLSGGLPVGLRRFCTSAGHFAHNHGAAMLRIIGQQLFSDVDYFALSIGSAAMATAPPASWSGGRCYLRELQDQVEAQEDNGDYREFLNGISRQFRQGNGWMRIGRNEMRIVSVCFENGW</sequence>
<proteinExistence type="predicted"/>
<organism evidence="1 2">
    <name type="scientific">Emericellopsis atlantica</name>
    <dbReference type="NCBI Taxonomy" id="2614577"/>
    <lineage>
        <taxon>Eukaryota</taxon>
        <taxon>Fungi</taxon>
        <taxon>Dikarya</taxon>
        <taxon>Ascomycota</taxon>
        <taxon>Pezizomycotina</taxon>
        <taxon>Sordariomycetes</taxon>
        <taxon>Hypocreomycetidae</taxon>
        <taxon>Hypocreales</taxon>
        <taxon>Bionectriaceae</taxon>
        <taxon>Emericellopsis</taxon>
    </lineage>
</organism>